<dbReference type="CDD" id="cd00603">
    <property type="entry name" value="IPT_PCSR"/>
    <property type="match status" value="1"/>
</dbReference>
<keyword evidence="1" id="KW-1133">Transmembrane helix</keyword>
<dbReference type="Gene3D" id="2.60.40.10">
    <property type="entry name" value="Immunoglobulins"/>
    <property type="match status" value="1"/>
</dbReference>
<dbReference type="Proteomes" id="UP000178985">
    <property type="component" value="Unassembled WGS sequence"/>
</dbReference>
<organism evidence="3 4">
    <name type="scientific">Candidatus Nomurabacteria bacterium RIFCSPHIGHO2_01_FULL_40_20</name>
    <dbReference type="NCBI Taxonomy" id="1801738"/>
    <lineage>
        <taxon>Bacteria</taxon>
        <taxon>Candidatus Nomuraibacteriota</taxon>
    </lineage>
</organism>
<proteinExistence type="predicted"/>
<keyword evidence="1" id="KW-0812">Transmembrane</keyword>
<evidence type="ECO:0000256" key="1">
    <source>
        <dbReference type="SAM" id="Phobius"/>
    </source>
</evidence>
<evidence type="ECO:0000313" key="3">
    <source>
        <dbReference type="EMBL" id="OGI63917.1"/>
    </source>
</evidence>
<feature type="transmembrane region" description="Helical" evidence="1">
    <location>
        <begin position="12"/>
        <end position="33"/>
    </location>
</feature>
<gene>
    <name evidence="3" type="ORF">A2733_01645</name>
</gene>
<feature type="transmembrane region" description="Helical" evidence="1">
    <location>
        <begin position="194"/>
        <end position="211"/>
    </location>
</feature>
<protein>
    <recommendedName>
        <fullName evidence="2">IPT/TIG domain-containing protein</fullName>
    </recommendedName>
</protein>
<reference evidence="3 4" key="1">
    <citation type="journal article" date="2016" name="Nat. Commun.">
        <title>Thousands of microbial genomes shed light on interconnected biogeochemical processes in an aquifer system.</title>
        <authorList>
            <person name="Anantharaman K."/>
            <person name="Brown C.T."/>
            <person name="Hug L.A."/>
            <person name="Sharon I."/>
            <person name="Castelle C.J."/>
            <person name="Probst A.J."/>
            <person name="Thomas B.C."/>
            <person name="Singh A."/>
            <person name="Wilkins M.J."/>
            <person name="Karaoz U."/>
            <person name="Brodie E.L."/>
            <person name="Williams K.H."/>
            <person name="Hubbard S.S."/>
            <person name="Banfield J.F."/>
        </authorList>
    </citation>
    <scope>NUCLEOTIDE SEQUENCE [LARGE SCALE GENOMIC DNA]</scope>
</reference>
<keyword evidence="1" id="KW-0472">Membrane</keyword>
<accession>A0A1F6V2K7</accession>
<dbReference type="AlphaFoldDB" id="A0A1F6V2K7"/>
<dbReference type="InterPro" id="IPR014756">
    <property type="entry name" value="Ig_E-set"/>
</dbReference>
<dbReference type="Pfam" id="PF01833">
    <property type="entry name" value="TIG"/>
    <property type="match status" value="1"/>
</dbReference>
<comment type="caution">
    <text evidence="3">The sequence shown here is derived from an EMBL/GenBank/DDBJ whole genome shotgun (WGS) entry which is preliminary data.</text>
</comment>
<feature type="domain" description="IPT/TIG" evidence="2">
    <location>
        <begin position="76"/>
        <end position="148"/>
    </location>
</feature>
<evidence type="ECO:0000313" key="4">
    <source>
        <dbReference type="Proteomes" id="UP000178985"/>
    </source>
</evidence>
<sequence>MSKINKFNTNNLIISALIFIGILLVAVIVTLPLQTNAWNGYSQESEGIFHTYNSASNSYPGNVVVSGNSSVQNPVPVITSLNPSIIAYKSGGRAITITGENFIPSSVARINNSDRPTTYASSTSLVVRLNSSDSSKLGDNLITVRNPGPGGGFSNIAILEVSKNVDASGSIINDDNGSVLGASAVGSGFMPSTFLQWLFLAILILFILILWRKTFAKKNEKTPLKHA</sequence>
<dbReference type="InterPro" id="IPR013783">
    <property type="entry name" value="Ig-like_fold"/>
</dbReference>
<evidence type="ECO:0000259" key="2">
    <source>
        <dbReference type="Pfam" id="PF01833"/>
    </source>
</evidence>
<dbReference type="EMBL" id="MFTO01000011">
    <property type="protein sequence ID" value="OGI63917.1"/>
    <property type="molecule type" value="Genomic_DNA"/>
</dbReference>
<dbReference type="InterPro" id="IPR002909">
    <property type="entry name" value="IPT_dom"/>
</dbReference>
<name>A0A1F6V2K7_9BACT</name>
<dbReference type="SUPFAM" id="SSF81296">
    <property type="entry name" value="E set domains"/>
    <property type="match status" value="1"/>
</dbReference>